<feature type="domain" description="UVR" evidence="6">
    <location>
        <begin position="365"/>
        <end position="400"/>
    </location>
</feature>
<dbReference type="GO" id="GO:0005737">
    <property type="term" value="C:cytoplasm"/>
    <property type="evidence" value="ECO:0007669"/>
    <property type="project" value="TreeGrafter"/>
</dbReference>
<dbReference type="InterPro" id="IPR027417">
    <property type="entry name" value="P-loop_NTPase"/>
</dbReference>
<evidence type="ECO:0000313" key="7">
    <source>
        <dbReference type="EMBL" id="EGD36026.1"/>
    </source>
</evidence>
<dbReference type="PRINTS" id="PR00300">
    <property type="entry name" value="CLPPROTEASEA"/>
</dbReference>
<dbReference type="GO" id="GO:0016887">
    <property type="term" value="F:ATP hydrolysis activity"/>
    <property type="evidence" value="ECO:0007669"/>
    <property type="project" value="InterPro"/>
</dbReference>
<evidence type="ECO:0000259" key="6">
    <source>
        <dbReference type="PROSITE" id="PS50151"/>
    </source>
</evidence>
<accession>F0INV1</accession>
<dbReference type="EMBL" id="AEXY01000022">
    <property type="protein sequence ID" value="EGD36026.1"/>
    <property type="molecule type" value="Genomic_DNA"/>
</dbReference>
<gene>
    <name evidence="7" type="primary">clpE</name>
    <name evidence="7" type="ORF">HMPREF9383_1802</name>
</gene>
<keyword evidence="7" id="KW-0645">Protease</keyword>
<dbReference type="GO" id="GO:0005524">
    <property type="term" value="F:ATP binding"/>
    <property type="evidence" value="ECO:0007669"/>
    <property type="project" value="UniProtKB-KW"/>
</dbReference>
<dbReference type="GO" id="GO:0006508">
    <property type="term" value="P:proteolysis"/>
    <property type="evidence" value="ECO:0007669"/>
    <property type="project" value="UniProtKB-KW"/>
</dbReference>
<dbReference type="Pfam" id="PF10431">
    <property type="entry name" value="ClpB_D2-small"/>
    <property type="match status" value="1"/>
</dbReference>
<dbReference type="InterPro" id="IPR018368">
    <property type="entry name" value="ClpA/B_CS1"/>
</dbReference>
<dbReference type="Pfam" id="PF07724">
    <property type="entry name" value="AAA_2"/>
    <property type="match status" value="1"/>
</dbReference>
<evidence type="ECO:0000256" key="1">
    <source>
        <dbReference type="ARBA" id="ARBA00022741"/>
    </source>
</evidence>
<dbReference type="Gene3D" id="3.40.50.300">
    <property type="entry name" value="P-loop containing nucleotide triphosphate hydrolases"/>
    <property type="match status" value="2"/>
</dbReference>
<dbReference type="InterPro" id="IPR050130">
    <property type="entry name" value="ClpA_ClpB"/>
</dbReference>
<dbReference type="CDD" id="cd00009">
    <property type="entry name" value="AAA"/>
    <property type="match status" value="1"/>
</dbReference>
<dbReference type="InterPro" id="IPR001943">
    <property type="entry name" value="UVR_dom"/>
</dbReference>
<dbReference type="PROSITE" id="PS50151">
    <property type="entry name" value="UVR"/>
    <property type="match status" value="1"/>
</dbReference>
<dbReference type="HOGENOM" id="CLU_005070_4_3_9"/>
<evidence type="ECO:0000256" key="5">
    <source>
        <dbReference type="SAM" id="MobiDB-lite"/>
    </source>
</evidence>
<dbReference type="FunFam" id="3.40.50.300:FF:000010">
    <property type="entry name" value="Chaperone clpB 1, putative"/>
    <property type="match status" value="1"/>
</dbReference>
<feature type="compositionally biased region" description="Gly residues" evidence="5">
    <location>
        <begin position="84"/>
        <end position="93"/>
    </location>
</feature>
<dbReference type="SMART" id="SM01086">
    <property type="entry name" value="ClpB_D2-small"/>
    <property type="match status" value="1"/>
</dbReference>
<evidence type="ECO:0000256" key="3">
    <source>
        <dbReference type="ARBA" id="ARBA00023186"/>
    </source>
</evidence>
<keyword evidence="2 4" id="KW-0067">ATP-binding</keyword>
<dbReference type="AlphaFoldDB" id="F0INV1"/>
<evidence type="ECO:0000313" key="8">
    <source>
        <dbReference type="Proteomes" id="UP000003530"/>
    </source>
</evidence>
<keyword evidence="7" id="KW-0378">Hydrolase</keyword>
<protein>
    <submittedName>
        <fullName evidence="7">ATP-dependent Clp protease</fullName>
    </submittedName>
</protein>
<sequence>MLCQNCKINESTIHLYTNVNGHKQQVDLCQNCYQIMKTDPEHSLFGGIANANNHGTDPIDDFFNSLSNFQHPQEPTTPPTQSGGAYGGGGGYGSNPSKGGQPQPSPQKPKGLLEEFGINVTELARRGEIDPVIGRDEEIVRVIEILNRRTKNNPVLIGEPGVGKTAVVEGLAQKIVDGDVPHKLQGKEVIRLDVVSLVQGTGIRGQFEERMQKLIDEIRSRQDVILFIDEIHEIVGAGSAGDGNMDAGNILKPALARGELQMVGATTLNEYRIIEKDAALERRMQLVKVDEPTVEETVTILKGIQKKYEDYHHVKYTDAAIEAAALLSNRYIQDRFLPDKAIDLLDEAGSKMNLTLNFVDPKVIDQRLIEAENLKAQATRDEDFEKAAYFRDQIAKYKELQQTSVLDKDTPIISEKTIEHIVEQKTNIPVGDLKEKEQSQLVNLASDLKAHVIGQDDAVDKIAKAIRRNRVGLGSPNRPIGSFLFVGPTGVGKTELSKQLAIELFGSADSMIRFDMSEYMEKHSVAKLVGAPPGYVGYDEAGQLTERIRRNPYSLILLDEVEKAHPDVMHMFLQVLDDGRLTDGQGRTVSFKDTIIIMTSNAGTGKAEASVGFGAAREGRTNSVLGELGNFFSPEFMNRFDGIIEFQALNKDNLLQIVNLMLDDVNQRLATNDIHLDVTEKVKEKLVDLGYNPKMGARPLRRTIQDHIEDAITDFYLENPSEKDLKAIMTSNGKILIKSAKKTESTESVHSSQEEK</sequence>
<dbReference type="InterPro" id="IPR003959">
    <property type="entry name" value="ATPase_AAA_core"/>
</dbReference>
<evidence type="ECO:0000256" key="4">
    <source>
        <dbReference type="RuleBase" id="RU004432"/>
    </source>
</evidence>
<dbReference type="PROSITE" id="PS00870">
    <property type="entry name" value="CLPAB_1"/>
    <property type="match status" value="1"/>
</dbReference>
<dbReference type="PATRIC" id="fig|888811.3.peg.1769"/>
<dbReference type="GO" id="GO:0008233">
    <property type="term" value="F:peptidase activity"/>
    <property type="evidence" value="ECO:0007669"/>
    <property type="project" value="UniProtKB-KW"/>
</dbReference>
<dbReference type="Pfam" id="PF00004">
    <property type="entry name" value="AAA"/>
    <property type="match status" value="1"/>
</dbReference>
<dbReference type="InterPro" id="IPR019489">
    <property type="entry name" value="Clp_ATPase_C"/>
</dbReference>
<dbReference type="PANTHER" id="PTHR11638:SF175">
    <property type="entry name" value="ATP-DEPENDENT CLP PROTEASE, ATP-BINDING SUBUNIT CLPC"/>
    <property type="match status" value="1"/>
</dbReference>
<dbReference type="PANTHER" id="PTHR11638">
    <property type="entry name" value="ATP-DEPENDENT CLP PROTEASE"/>
    <property type="match status" value="1"/>
</dbReference>
<reference evidence="7 8" key="1">
    <citation type="submission" date="2011-02" db="EMBL/GenBank/DDBJ databases">
        <authorList>
            <person name="Muzny D."/>
            <person name="Qin X."/>
            <person name="Deng J."/>
            <person name="Jiang H."/>
            <person name="Liu Y."/>
            <person name="Qu J."/>
            <person name="Song X.-Z."/>
            <person name="Zhang L."/>
            <person name="Thornton R."/>
            <person name="Coyle M."/>
            <person name="Francisco L."/>
            <person name="Jackson L."/>
            <person name="Javaid M."/>
            <person name="Korchina V."/>
            <person name="Kovar C."/>
            <person name="Mata R."/>
            <person name="Mathew T."/>
            <person name="Ngo R."/>
            <person name="Nguyen L."/>
            <person name="Nguyen N."/>
            <person name="Okwuonu G."/>
            <person name="Ongeri F."/>
            <person name="Pham C."/>
            <person name="Simmons D."/>
            <person name="Wilczek-Boney K."/>
            <person name="Hale W."/>
            <person name="Jakkamsetti A."/>
            <person name="Pham P."/>
            <person name="Ruth R."/>
            <person name="San Lucas F."/>
            <person name="Warren J."/>
            <person name="Zhang J."/>
            <person name="Zhao Z."/>
            <person name="Zhou C."/>
            <person name="Zhu D."/>
            <person name="Lee S."/>
            <person name="Bess C."/>
            <person name="Blankenburg K."/>
            <person name="Forbes L."/>
            <person name="Fu Q."/>
            <person name="Gubbala S."/>
            <person name="Hirani K."/>
            <person name="Jayaseelan J.C."/>
            <person name="Lara F."/>
            <person name="Munidasa M."/>
            <person name="Palculict T."/>
            <person name="Patil S."/>
            <person name="Pu L.-L."/>
            <person name="Saada N."/>
            <person name="Tang L."/>
            <person name="Weissenberger G."/>
            <person name="Zhu Y."/>
            <person name="Hemphill L."/>
            <person name="Shang Y."/>
            <person name="Youmans B."/>
            <person name="Ayvaz T."/>
            <person name="Ross M."/>
            <person name="Santibanez J."/>
            <person name="Aqrawi P."/>
            <person name="Gross S."/>
            <person name="Joshi V."/>
            <person name="Fowler G."/>
            <person name="Nazareth L."/>
            <person name="Reid J."/>
            <person name="Worley K."/>
            <person name="Petrosino J."/>
            <person name="Highlander S."/>
            <person name="Gibbs R."/>
        </authorList>
    </citation>
    <scope>NUCLEOTIDE SEQUENCE [LARGE SCALE GENOMIC DNA]</scope>
    <source>
        <strain evidence="7 8">SK150</strain>
    </source>
</reference>
<keyword evidence="3 4" id="KW-0143">Chaperone</keyword>
<dbReference type="Gene3D" id="1.10.8.60">
    <property type="match status" value="2"/>
</dbReference>
<organism evidence="7 8">
    <name type="scientific">Streptococcus sanguinis SK150</name>
    <dbReference type="NCBI Taxonomy" id="888811"/>
    <lineage>
        <taxon>Bacteria</taxon>
        <taxon>Bacillati</taxon>
        <taxon>Bacillota</taxon>
        <taxon>Bacilli</taxon>
        <taxon>Lactobacillales</taxon>
        <taxon>Streptococcaceae</taxon>
        <taxon>Streptococcus</taxon>
    </lineage>
</organism>
<dbReference type="InterPro" id="IPR028299">
    <property type="entry name" value="ClpA/B_CS2"/>
</dbReference>
<dbReference type="InterPro" id="IPR001270">
    <property type="entry name" value="ClpA/B"/>
</dbReference>
<dbReference type="FunFam" id="3.40.50.300:FF:000025">
    <property type="entry name" value="ATP-dependent Clp protease subunit"/>
    <property type="match status" value="1"/>
</dbReference>
<feature type="region of interest" description="Disordered" evidence="5">
    <location>
        <begin position="59"/>
        <end position="111"/>
    </location>
</feature>
<evidence type="ECO:0000256" key="2">
    <source>
        <dbReference type="ARBA" id="ARBA00022840"/>
    </source>
</evidence>
<dbReference type="InterPro" id="IPR041546">
    <property type="entry name" value="ClpA/ClpB_AAA_lid"/>
</dbReference>
<comment type="similarity">
    <text evidence="4">Belongs to the ClpA/ClpB family.</text>
</comment>
<dbReference type="InterPro" id="IPR003593">
    <property type="entry name" value="AAA+_ATPase"/>
</dbReference>
<dbReference type="SMART" id="SM00382">
    <property type="entry name" value="AAA"/>
    <property type="match status" value="2"/>
</dbReference>
<comment type="caution">
    <text evidence="7">The sequence shown here is derived from an EMBL/GenBank/DDBJ whole genome shotgun (WGS) entry which is preliminary data.</text>
</comment>
<dbReference type="Gene3D" id="4.10.860.10">
    <property type="entry name" value="UVR domain"/>
    <property type="match status" value="1"/>
</dbReference>
<keyword evidence="1 4" id="KW-0547">Nucleotide-binding</keyword>
<dbReference type="Pfam" id="PF17871">
    <property type="entry name" value="AAA_lid_9"/>
    <property type="match status" value="1"/>
</dbReference>
<dbReference type="SUPFAM" id="SSF52540">
    <property type="entry name" value="P-loop containing nucleoside triphosphate hydrolases"/>
    <property type="match status" value="2"/>
</dbReference>
<dbReference type="GO" id="GO:0034605">
    <property type="term" value="P:cellular response to heat"/>
    <property type="evidence" value="ECO:0007669"/>
    <property type="project" value="TreeGrafter"/>
</dbReference>
<feature type="compositionally biased region" description="Polar residues" evidence="5">
    <location>
        <begin position="64"/>
        <end position="74"/>
    </location>
</feature>
<dbReference type="RefSeq" id="WP_002910308.1">
    <property type="nucleotide sequence ID" value="NZ_GL872442.1"/>
</dbReference>
<name>F0INV1_STRSA</name>
<dbReference type="Proteomes" id="UP000003530">
    <property type="component" value="Unassembled WGS sequence"/>
</dbReference>
<proteinExistence type="inferred from homology"/>
<dbReference type="PROSITE" id="PS00871">
    <property type="entry name" value="CLPAB_2"/>
    <property type="match status" value="1"/>
</dbReference>
<dbReference type="CDD" id="cd19499">
    <property type="entry name" value="RecA-like_ClpB_Hsp104-like"/>
    <property type="match status" value="1"/>
</dbReference>